<keyword evidence="3" id="KW-1185">Reference proteome</keyword>
<dbReference type="PROSITE" id="PS51257">
    <property type="entry name" value="PROKAR_LIPOPROTEIN"/>
    <property type="match status" value="1"/>
</dbReference>
<accession>A0A1I4EQB1</accession>
<evidence type="ECO:0000313" key="3">
    <source>
        <dbReference type="Proteomes" id="UP000199598"/>
    </source>
</evidence>
<name>A0A1I4EQB1_9HYPH</name>
<feature type="chain" id="PRO_5045821949" evidence="1">
    <location>
        <begin position="21"/>
        <end position="455"/>
    </location>
</feature>
<proteinExistence type="predicted"/>
<gene>
    <name evidence="2" type="ORF">SAMN04488518_115125</name>
</gene>
<comment type="caution">
    <text evidence="2">The sequence shown here is derived from an EMBL/GenBank/DDBJ whole genome shotgun (WGS) entry which is preliminary data.</text>
</comment>
<dbReference type="Proteomes" id="UP000199598">
    <property type="component" value="Unassembled WGS sequence"/>
</dbReference>
<dbReference type="EMBL" id="FOSK01000015">
    <property type="protein sequence ID" value="SFL06331.1"/>
    <property type="molecule type" value="Genomic_DNA"/>
</dbReference>
<feature type="signal peptide" evidence="1">
    <location>
        <begin position="1"/>
        <end position="20"/>
    </location>
</feature>
<sequence>MLSAKTPFTLVIFLSVSACASHQDKHGLFDSPSHNEIAGSEAPLEQTGQMPAAFRKLEEPPKYFAAANLLSVPLTSENYTISEAAPSNGRFVTFAIKTEDGAYTVQGRQFMEDHIHELNALAALRERNKAVAFAKSAGTAVITPIKSVYTTVTAPVTAAKNVYGNAKGMVKSVRKGVGKAATFVKTRGNLPQETAEREEDGFISGFFGRPEAIRKIAFEMKVDPYTHFTPLRDEMSELANYHAAGQFGVDQGLSFVPGVGSIIISSLKTADSLTKRTLLKDPEEMADINRERLAKAGIAKESTEPFLLNAHFTPTEKTLFTGLATKAKDLEGIDVLMKHASGAKSRPQAFAALMQVEMLGRLHDSSKVEKVEVHHDVVVAYQANSTANIVLPYDYLSWTSYNAKTIWKVTRSLADKDVKTRDVRFVLAGDLSKNSRKALESRRWGVQRNLIADLL</sequence>
<evidence type="ECO:0000256" key="1">
    <source>
        <dbReference type="SAM" id="SignalP"/>
    </source>
</evidence>
<reference evidence="2 3" key="1">
    <citation type="submission" date="2016-10" db="EMBL/GenBank/DDBJ databases">
        <authorList>
            <person name="Varghese N."/>
            <person name="Submissions S."/>
        </authorList>
    </citation>
    <scope>NUCLEOTIDE SEQUENCE [LARGE SCALE GENOMIC DNA]</scope>
    <source>
        <strain evidence="2 3">DSM 16392</strain>
    </source>
</reference>
<dbReference type="RefSeq" id="WP_063310321.1">
    <property type="nucleotide sequence ID" value="NZ_FOSK01000015.1"/>
</dbReference>
<keyword evidence="1" id="KW-0732">Signal</keyword>
<organism evidence="2 3">
    <name type="scientific">Pseudovibrio ascidiaceicola</name>
    <dbReference type="NCBI Taxonomy" id="285279"/>
    <lineage>
        <taxon>Bacteria</taxon>
        <taxon>Pseudomonadati</taxon>
        <taxon>Pseudomonadota</taxon>
        <taxon>Alphaproteobacteria</taxon>
        <taxon>Hyphomicrobiales</taxon>
        <taxon>Stappiaceae</taxon>
        <taxon>Pseudovibrio</taxon>
    </lineage>
</organism>
<protein>
    <submittedName>
        <fullName evidence="2">Uncharacterized protein</fullName>
    </submittedName>
</protein>
<evidence type="ECO:0000313" key="2">
    <source>
        <dbReference type="EMBL" id="SFL06331.1"/>
    </source>
</evidence>